<organism evidence="2 3">
    <name type="scientific">Araneus ventricosus</name>
    <name type="common">Orbweaver spider</name>
    <name type="synonym">Epeira ventricosa</name>
    <dbReference type="NCBI Taxonomy" id="182803"/>
    <lineage>
        <taxon>Eukaryota</taxon>
        <taxon>Metazoa</taxon>
        <taxon>Ecdysozoa</taxon>
        <taxon>Arthropoda</taxon>
        <taxon>Chelicerata</taxon>
        <taxon>Arachnida</taxon>
        <taxon>Araneae</taxon>
        <taxon>Araneomorphae</taxon>
        <taxon>Entelegynae</taxon>
        <taxon>Araneoidea</taxon>
        <taxon>Araneidae</taxon>
        <taxon>Araneus</taxon>
    </lineage>
</organism>
<accession>A0A4Y2RUZ5</accession>
<sequence length="159" mass="18503">NVKVELSGGWTKELNWIREDVMFCSQHGPYLKRFHLSHSDYCSCGGIGMALHCATKCILIVAWRMRKPVSNFEQEWLKSVANNFISMHNIRRIVKFISENRDLCWPPLPSTFQRDEPTSSKLLDIPSPLQKIKVKQHLMKKSLFRTNSVKVKMPVLYIV</sequence>
<dbReference type="Proteomes" id="UP000499080">
    <property type="component" value="Unassembled WGS sequence"/>
</dbReference>
<feature type="non-terminal residue" evidence="2">
    <location>
        <position position="1"/>
    </location>
</feature>
<comment type="caution">
    <text evidence="2">The sequence shown here is derived from an EMBL/GenBank/DDBJ whole genome shotgun (WGS) entry which is preliminary data.</text>
</comment>
<evidence type="ECO:0000313" key="3">
    <source>
        <dbReference type="Proteomes" id="UP000499080"/>
    </source>
</evidence>
<dbReference type="AlphaFoldDB" id="A0A4Y2RUZ5"/>
<dbReference type="EMBL" id="BGPR01147731">
    <property type="protein sequence ID" value="GBN79606.1"/>
    <property type="molecule type" value="Genomic_DNA"/>
</dbReference>
<name>A0A4Y2RUZ5_ARAVE</name>
<gene>
    <name evidence="1" type="ORF">AVEN_172179_1</name>
    <name evidence="2" type="ORF">AVEN_219282_1</name>
</gene>
<keyword evidence="3" id="KW-1185">Reference proteome</keyword>
<protein>
    <submittedName>
        <fullName evidence="2">Uncharacterized protein</fullName>
    </submittedName>
</protein>
<reference evidence="2 3" key="1">
    <citation type="journal article" date="2019" name="Sci. Rep.">
        <title>Orb-weaving spider Araneus ventricosus genome elucidates the spidroin gene catalogue.</title>
        <authorList>
            <person name="Kono N."/>
            <person name="Nakamura H."/>
            <person name="Ohtoshi R."/>
            <person name="Moran D.A.P."/>
            <person name="Shinohara A."/>
            <person name="Yoshida Y."/>
            <person name="Fujiwara M."/>
            <person name="Mori M."/>
            <person name="Tomita M."/>
            <person name="Arakawa K."/>
        </authorList>
    </citation>
    <scope>NUCLEOTIDE SEQUENCE [LARGE SCALE GENOMIC DNA]</scope>
</reference>
<dbReference type="EMBL" id="BGPR01147734">
    <property type="protein sequence ID" value="GBN79608.1"/>
    <property type="molecule type" value="Genomic_DNA"/>
</dbReference>
<evidence type="ECO:0000313" key="2">
    <source>
        <dbReference type="EMBL" id="GBN79608.1"/>
    </source>
</evidence>
<proteinExistence type="predicted"/>
<evidence type="ECO:0000313" key="1">
    <source>
        <dbReference type="EMBL" id="GBN79606.1"/>
    </source>
</evidence>